<protein>
    <submittedName>
        <fullName evidence="1">Uncharacterized protein</fullName>
    </submittedName>
</protein>
<keyword evidence="2" id="KW-1185">Reference proteome</keyword>
<evidence type="ECO:0000313" key="2">
    <source>
        <dbReference type="Proteomes" id="UP000675900"/>
    </source>
</evidence>
<name>A0A8C9JPZ0_PANTA</name>
<sequence length="112" mass="12156">VPNGFAVRAPPPMGWGWEAPRGLEVGVGTDECSHSSPGSLLWALHQNCHPLCPQPSHVRLSRHCPFHPHSAIVPPPDLLHLSSPAGPQLSLQLGACFQPSWPAAFGRCFWWS</sequence>
<organism evidence="1 2">
    <name type="scientific">Panthera tigris altaica</name>
    <name type="common">Siberian tiger</name>
    <dbReference type="NCBI Taxonomy" id="74533"/>
    <lineage>
        <taxon>Eukaryota</taxon>
        <taxon>Metazoa</taxon>
        <taxon>Chordata</taxon>
        <taxon>Craniata</taxon>
        <taxon>Vertebrata</taxon>
        <taxon>Euteleostomi</taxon>
        <taxon>Mammalia</taxon>
        <taxon>Eutheria</taxon>
        <taxon>Laurasiatheria</taxon>
        <taxon>Carnivora</taxon>
        <taxon>Feliformia</taxon>
        <taxon>Felidae</taxon>
        <taxon>Pantherinae</taxon>
        <taxon>Panthera</taxon>
    </lineage>
</organism>
<accession>A0A8C9JPZ0</accession>
<dbReference type="Ensembl" id="ENSPTIT00000010892.1">
    <property type="protein sequence ID" value="ENSPTIP00000007056.1"/>
    <property type="gene ID" value="ENSPTIG00000008812.1"/>
</dbReference>
<proteinExistence type="predicted"/>
<reference evidence="1" key="1">
    <citation type="submission" date="2025-08" db="UniProtKB">
        <authorList>
            <consortium name="Ensembl"/>
        </authorList>
    </citation>
    <scope>IDENTIFICATION</scope>
</reference>
<reference evidence="1" key="2">
    <citation type="submission" date="2025-09" db="UniProtKB">
        <authorList>
            <consortium name="Ensembl"/>
        </authorList>
    </citation>
    <scope>IDENTIFICATION</scope>
</reference>
<dbReference type="Proteomes" id="UP000675900">
    <property type="component" value="Unassembled WGS sequence"/>
</dbReference>
<evidence type="ECO:0000313" key="1">
    <source>
        <dbReference type="Ensembl" id="ENSPTIP00000007056.1"/>
    </source>
</evidence>
<dbReference type="AlphaFoldDB" id="A0A8C9JPZ0"/>
<dbReference type="GeneTree" id="ENSGT01030000237444"/>